<gene>
    <name evidence="2" type="ORF">AMTR_s00355p00015840</name>
</gene>
<keyword evidence="3" id="KW-1185">Reference proteome</keyword>
<keyword evidence="1" id="KW-0812">Transmembrane</keyword>
<keyword evidence="1" id="KW-1133">Transmembrane helix</keyword>
<reference evidence="3" key="1">
    <citation type="journal article" date="2013" name="Science">
        <title>The Amborella genome and the evolution of flowering plants.</title>
        <authorList>
            <consortium name="Amborella Genome Project"/>
        </authorList>
    </citation>
    <scope>NUCLEOTIDE SEQUENCE [LARGE SCALE GENOMIC DNA]</scope>
</reference>
<name>W1NPT5_AMBTC</name>
<proteinExistence type="predicted"/>
<dbReference type="EMBL" id="KI395184">
    <property type="protein sequence ID" value="ERM98866.1"/>
    <property type="molecule type" value="Genomic_DNA"/>
</dbReference>
<evidence type="ECO:0000313" key="2">
    <source>
        <dbReference type="EMBL" id="ERM98866.1"/>
    </source>
</evidence>
<evidence type="ECO:0000313" key="3">
    <source>
        <dbReference type="Proteomes" id="UP000017836"/>
    </source>
</evidence>
<sequence>HDSPVASITTKEEHKPSPSMVVGFSLSGSISLVLIVIIVTVVLVKRRIPRCIRSSIPIEGPPKKLAIVVSDSTNESSRVALILPGTVLRVA</sequence>
<evidence type="ECO:0000256" key="1">
    <source>
        <dbReference type="SAM" id="Phobius"/>
    </source>
</evidence>
<dbReference type="Gramene" id="ERM98866">
    <property type="protein sequence ID" value="ERM98866"/>
    <property type="gene ID" value="AMTR_s00355p00015840"/>
</dbReference>
<organism evidence="2 3">
    <name type="scientific">Amborella trichopoda</name>
    <dbReference type="NCBI Taxonomy" id="13333"/>
    <lineage>
        <taxon>Eukaryota</taxon>
        <taxon>Viridiplantae</taxon>
        <taxon>Streptophyta</taxon>
        <taxon>Embryophyta</taxon>
        <taxon>Tracheophyta</taxon>
        <taxon>Spermatophyta</taxon>
        <taxon>Magnoliopsida</taxon>
        <taxon>Amborellales</taxon>
        <taxon>Amborellaceae</taxon>
        <taxon>Amborella</taxon>
    </lineage>
</organism>
<dbReference type="AlphaFoldDB" id="W1NPT5"/>
<protein>
    <submittedName>
        <fullName evidence="2">Uncharacterized protein</fullName>
    </submittedName>
</protein>
<dbReference type="HOGENOM" id="CLU_2433282_0_0_1"/>
<feature type="transmembrane region" description="Helical" evidence="1">
    <location>
        <begin position="20"/>
        <end position="44"/>
    </location>
</feature>
<feature type="non-terminal residue" evidence="2">
    <location>
        <position position="1"/>
    </location>
</feature>
<accession>W1NPT5</accession>
<keyword evidence="1" id="KW-0472">Membrane</keyword>
<dbReference type="Proteomes" id="UP000017836">
    <property type="component" value="Unassembled WGS sequence"/>
</dbReference>